<name>A0A6G1EBU2_9ORYZ</name>
<reference evidence="1 2" key="1">
    <citation type="submission" date="2019-11" db="EMBL/GenBank/DDBJ databases">
        <title>Whole genome sequence of Oryza granulata.</title>
        <authorList>
            <person name="Li W."/>
        </authorList>
    </citation>
    <scope>NUCLEOTIDE SEQUENCE [LARGE SCALE GENOMIC DNA]</scope>
    <source>
        <strain evidence="2">cv. Menghai</strain>
        <tissue evidence="1">Leaf</tissue>
    </source>
</reference>
<comment type="caution">
    <text evidence="1">The sequence shown here is derived from an EMBL/GenBank/DDBJ whole genome shotgun (WGS) entry which is preliminary data.</text>
</comment>
<proteinExistence type="predicted"/>
<dbReference type="AlphaFoldDB" id="A0A6G1EBU2"/>
<sequence length="62" mass="6628">MAGQGSQAVQGGGALRWGCGGVVQKAQRISVTPCERVGCRLWEAWAHLARCTADIASMRPMR</sequence>
<evidence type="ECO:0000313" key="2">
    <source>
        <dbReference type="Proteomes" id="UP000479710"/>
    </source>
</evidence>
<gene>
    <name evidence="1" type="ORF">E2562_020542</name>
</gene>
<keyword evidence="2" id="KW-1185">Reference proteome</keyword>
<organism evidence="1 2">
    <name type="scientific">Oryza meyeriana var. granulata</name>
    <dbReference type="NCBI Taxonomy" id="110450"/>
    <lineage>
        <taxon>Eukaryota</taxon>
        <taxon>Viridiplantae</taxon>
        <taxon>Streptophyta</taxon>
        <taxon>Embryophyta</taxon>
        <taxon>Tracheophyta</taxon>
        <taxon>Spermatophyta</taxon>
        <taxon>Magnoliopsida</taxon>
        <taxon>Liliopsida</taxon>
        <taxon>Poales</taxon>
        <taxon>Poaceae</taxon>
        <taxon>BOP clade</taxon>
        <taxon>Oryzoideae</taxon>
        <taxon>Oryzeae</taxon>
        <taxon>Oryzinae</taxon>
        <taxon>Oryza</taxon>
        <taxon>Oryza meyeriana</taxon>
    </lineage>
</organism>
<dbReference type="EMBL" id="SPHZ02000004">
    <property type="protein sequence ID" value="KAF0921934.1"/>
    <property type="molecule type" value="Genomic_DNA"/>
</dbReference>
<protein>
    <submittedName>
        <fullName evidence="1">Uncharacterized protein</fullName>
    </submittedName>
</protein>
<dbReference type="Proteomes" id="UP000479710">
    <property type="component" value="Unassembled WGS sequence"/>
</dbReference>
<evidence type="ECO:0000313" key="1">
    <source>
        <dbReference type="EMBL" id="KAF0921934.1"/>
    </source>
</evidence>
<accession>A0A6G1EBU2</accession>